<dbReference type="EMBL" id="FXZB01000022">
    <property type="protein sequence ID" value="SMX92980.1"/>
    <property type="molecule type" value="Genomic_DNA"/>
</dbReference>
<evidence type="ECO:0000313" key="3">
    <source>
        <dbReference type="Proteomes" id="UP000234525"/>
    </source>
</evidence>
<keyword evidence="1" id="KW-0812">Transmembrane</keyword>
<dbReference type="RefSeq" id="WP_101584246.1">
    <property type="nucleotide sequence ID" value="NZ_BJME01000003.1"/>
</dbReference>
<keyword evidence="1" id="KW-1133">Transmembrane helix</keyword>
<feature type="transmembrane region" description="Helical" evidence="1">
    <location>
        <begin position="6"/>
        <end position="30"/>
    </location>
</feature>
<protein>
    <submittedName>
        <fullName evidence="2">Uncharacterized protein</fullName>
    </submittedName>
</protein>
<proteinExistence type="predicted"/>
<gene>
    <name evidence="2" type="ORF">BAUR9175_02974</name>
</gene>
<keyword evidence="3" id="KW-1185">Reference proteome</keyword>
<evidence type="ECO:0000313" key="2">
    <source>
        <dbReference type="EMBL" id="SMX92980.1"/>
    </source>
</evidence>
<dbReference type="AlphaFoldDB" id="A0A2H1JZV2"/>
<reference evidence="2" key="1">
    <citation type="submission" date="2017-03" db="EMBL/GenBank/DDBJ databases">
        <authorList>
            <person name="Monnet C."/>
        </authorList>
    </citation>
    <scope>NUCLEOTIDE SEQUENCE [LARGE SCALE GENOMIC DNA]</scope>
    <source>
        <strain evidence="2">ATCC 9175</strain>
    </source>
</reference>
<name>A0A2H1JZV2_BREAU</name>
<evidence type="ECO:0000256" key="1">
    <source>
        <dbReference type="SAM" id="Phobius"/>
    </source>
</evidence>
<comment type="caution">
    <text evidence="2">The sequence shown here is derived from an EMBL/GenBank/DDBJ whole genome shotgun (WGS) entry which is preliminary data.</text>
</comment>
<organism evidence="2 3">
    <name type="scientific">Brevibacterium aurantiacum</name>
    <dbReference type="NCBI Taxonomy" id="273384"/>
    <lineage>
        <taxon>Bacteria</taxon>
        <taxon>Bacillati</taxon>
        <taxon>Actinomycetota</taxon>
        <taxon>Actinomycetes</taxon>
        <taxon>Micrococcales</taxon>
        <taxon>Brevibacteriaceae</taxon>
        <taxon>Brevibacterium</taxon>
    </lineage>
</organism>
<sequence length="216" mass="25108">MSGLDIASFVIDCVGLVLAIIALVVAYAAWSAEFKNRRWHQAHERLLKWNEEVLVTTEKTLAHPNALDEVRSRPVFDARLRIYARQQSSRDVETVFLNPVYRTPGANSYQSGVLKDIGRHMSVVAMQWPYANGYEVQVDRVGAPLLNSDHEVRLKLGHLRERCGVFDRFTRQHPEPMRLRIAWKMLSSWKEVREYRNRNRTDTSKVREASYDLWLG</sequence>
<accession>A0A2H1JZV2</accession>
<dbReference type="Proteomes" id="UP000234525">
    <property type="component" value="Unassembled WGS sequence"/>
</dbReference>
<keyword evidence="1" id="KW-0472">Membrane</keyword>